<dbReference type="InterPro" id="IPR001608">
    <property type="entry name" value="Ala_racemase_N"/>
</dbReference>
<dbReference type="PRINTS" id="PR00992">
    <property type="entry name" value="ALARACEMASE"/>
</dbReference>
<evidence type="ECO:0000256" key="3">
    <source>
        <dbReference type="ARBA" id="ARBA00023235"/>
    </source>
</evidence>
<dbReference type="GO" id="GO:0005829">
    <property type="term" value="C:cytosol"/>
    <property type="evidence" value="ECO:0007669"/>
    <property type="project" value="TreeGrafter"/>
</dbReference>
<feature type="non-terminal residue" evidence="5">
    <location>
        <position position="70"/>
    </location>
</feature>
<dbReference type="InterPro" id="IPR029066">
    <property type="entry name" value="PLP-binding_barrel"/>
</dbReference>
<dbReference type="PANTHER" id="PTHR30511:SF0">
    <property type="entry name" value="ALANINE RACEMASE, CATABOLIC-RELATED"/>
    <property type="match status" value="1"/>
</dbReference>
<evidence type="ECO:0000313" key="5">
    <source>
        <dbReference type="EMBL" id="GAG19516.1"/>
    </source>
</evidence>
<dbReference type="GO" id="GO:0030170">
    <property type="term" value="F:pyridoxal phosphate binding"/>
    <property type="evidence" value="ECO:0007669"/>
    <property type="project" value="TreeGrafter"/>
</dbReference>
<protein>
    <recommendedName>
        <fullName evidence="4">Alanine racemase N-terminal domain-containing protein</fullName>
    </recommendedName>
</protein>
<dbReference type="GO" id="GO:0008784">
    <property type="term" value="F:alanine racemase activity"/>
    <property type="evidence" value="ECO:0007669"/>
    <property type="project" value="InterPro"/>
</dbReference>
<feature type="domain" description="Alanine racemase N-terminal" evidence="4">
    <location>
        <begin position="11"/>
        <end position="69"/>
    </location>
</feature>
<dbReference type="GO" id="GO:0009252">
    <property type="term" value="P:peptidoglycan biosynthetic process"/>
    <property type="evidence" value="ECO:0007669"/>
    <property type="project" value="TreeGrafter"/>
</dbReference>
<dbReference type="GO" id="GO:0030632">
    <property type="term" value="P:D-alanine biosynthetic process"/>
    <property type="evidence" value="ECO:0007669"/>
    <property type="project" value="TreeGrafter"/>
</dbReference>
<dbReference type="PANTHER" id="PTHR30511">
    <property type="entry name" value="ALANINE RACEMASE"/>
    <property type="match status" value="1"/>
</dbReference>
<dbReference type="InterPro" id="IPR000821">
    <property type="entry name" value="Ala_racemase"/>
</dbReference>
<comment type="caution">
    <text evidence="5">The sequence shown here is derived from an EMBL/GenBank/DDBJ whole genome shotgun (WGS) entry which is preliminary data.</text>
</comment>
<dbReference type="Gene3D" id="3.20.20.10">
    <property type="entry name" value="Alanine racemase"/>
    <property type="match status" value="1"/>
</dbReference>
<gene>
    <name evidence="5" type="ORF">S01H1_60294</name>
</gene>
<evidence type="ECO:0000256" key="1">
    <source>
        <dbReference type="ARBA" id="ARBA00001933"/>
    </source>
</evidence>
<proteinExistence type="predicted"/>
<keyword evidence="3" id="KW-0413">Isomerase</keyword>
<dbReference type="PROSITE" id="PS00395">
    <property type="entry name" value="ALANINE_RACEMASE"/>
    <property type="match status" value="1"/>
</dbReference>
<keyword evidence="2" id="KW-0663">Pyridoxal phosphate</keyword>
<reference evidence="5" key="1">
    <citation type="journal article" date="2014" name="Front. Microbiol.">
        <title>High frequency of phylogenetically diverse reductive dehalogenase-homologous genes in deep subseafloor sedimentary metagenomes.</title>
        <authorList>
            <person name="Kawai M."/>
            <person name="Futagami T."/>
            <person name="Toyoda A."/>
            <person name="Takaki Y."/>
            <person name="Nishi S."/>
            <person name="Hori S."/>
            <person name="Arai W."/>
            <person name="Tsubouchi T."/>
            <person name="Morono Y."/>
            <person name="Uchiyama I."/>
            <person name="Ito T."/>
            <person name="Fujiyama A."/>
            <person name="Inagaki F."/>
            <person name="Takami H."/>
        </authorList>
    </citation>
    <scope>NUCLEOTIDE SEQUENCE</scope>
    <source>
        <strain evidence="5">Expedition CK06-06</strain>
    </source>
</reference>
<dbReference type="InterPro" id="IPR020622">
    <property type="entry name" value="Ala_racemase_pyridoxalP-BS"/>
</dbReference>
<dbReference type="SUPFAM" id="SSF51419">
    <property type="entry name" value="PLP-binding barrel"/>
    <property type="match status" value="1"/>
</dbReference>
<dbReference type="Pfam" id="PF01168">
    <property type="entry name" value="Ala_racemase_N"/>
    <property type="match status" value="1"/>
</dbReference>
<evidence type="ECO:0000256" key="2">
    <source>
        <dbReference type="ARBA" id="ARBA00022898"/>
    </source>
</evidence>
<sequence length="70" mass="7590">MQNIRPIWLQINLDAIAHNVKKIRQIVGKNTQIIAVVKANAYGHGAIEVSETLLENGVTMLGVGVIEEGV</sequence>
<comment type="cofactor">
    <cofactor evidence="1">
        <name>pyridoxal 5'-phosphate</name>
        <dbReference type="ChEBI" id="CHEBI:597326"/>
    </cofactor>
</comment>
<organism evidence="5">
    <name type="scientific">marine sediment metagenome</name>
    <dbReference type="NCBI Taxonomy" id="412755"/>
    <lineage>
        <taxon>unclassified sequences</taxon>
        <taxon>metagenomes</taxon>
        <taxon>ecological metagenomes</taxon>
    </lineage>
</organism>
<dbReference type="AlphaFoldDB" id="X0X3F4"/>
<evidence type="ECO:0000259" key="4">
    <source>
        <dbReference type="Pfam" id="PF01168"/>
    </source>
</evidence>
<accession>X0X3F4</accession>
<name>X0X3F4_9ZZZZ</name>
<dbReference type="EMBL" id="BARS01039492">
    <property type="protein sequence ID" value="GAG19516.1"/>
    <property type="molecule type" value="Genomic_DNA"/>
</dbReference>